<comment type="subcellular location">
    <subcellularLocation>
        <location evidence="1">Membrane</location>
        <topology evidence="1">Single-pass type I membrane protein</topology>
    </subcellularLocation>
</comment>
<proteinExistence type="evidence at transcript level"/>
<evidence type="ECO:0000256" key="3">
    <source>
        <dbReference type="ARBA" id="ARBA00022692"/>
    </source>
</evidence>
<feature type="domain" description="Fibronectin type-III" evidence="14">
    <location>
        <begin position="386"/>
        <end position="486"/>
    </location>
</feature>
<feature type="compositionally biased region" description="Gly residues" evidence="11">
    <location>
        <begin position="185"/>
        <end position="195"/>
    </location>
</feature>
<dbReference type="InterPro" id="IPR003530">
    <property type="entry name" value="Hematopoietin_rcpt_L_F3_CS"/>
</dbReference>
<evidence type="ECO:0000256" key="4">
    <source>
        <dbReference type="ARBA" id="ARBA00022729"/>
    </source>
</evidence>
<feature type="compositionally biased region" description="Acidic residues" evidence="11">
    <location>
        <begin position="196"/>
        <end position="207"/>
    </location>
</feature>
<evidence type="ECO:0000256" key="11">
    <source>
        <dbReference type="SAM" id="MobiDB-lite"/>
    </source>
</evidence>
<feature type="region of interest" description="Disordered" evidence="11">
    <location>
        <begin position="171"/>
        <end position="225"/>
    </location>
</feature>
<dbReference type="InterPro" id="IPR003599">
    <property type="entry name" value="Ig_sub"/>
</dbReference>
<dbReference type="InterPro" id="IPR036116">
    <property type="entry name" value="FN3_sf"/>
</dbReference>
<keyword evidence="7 12" id="KW-0472">Membrane</keyword>
<evidence type="ECO:0000313" key="15">
    <source>
        <dbReference type="EMBL" id="QGA72062.1"/>
    </source>
</evidence>
<dbReference type="Gene3D" id="2.60.40.10">
    <property type="entry name" value="Immunoglobulins"/>
    <property type="match status" value="3"/>
</dbReference>
<feature type="transmembrane region" description="Helical" evidence="12">
    <location>
        <begin position="531"/>
        <end position="552"/>
    </location>
</feature>
<dbReference type="GO" id="GO:0004896">
    <property type="term" value="F:cytokine receptor activity"/>
    <property type="evidence" value="ECO:0007669"/>
    <property type="project" value="InterPro"/>
</dbReference>
<evidence type="ECO:0000256" key="1">
    <source>
        <dbReference type="ARBA" id="ARBA00004479"/>
    </source>
</evidence>
<keyword evidence="9" id="KW-0325">Glycoprotein</keyword>
<dbReference type="Pfam" id="PF09240">
    <property type="entry name" value="IL6Ra-bind"/>
    <property type="match status" value="1"/>
</dbReference>
<evidence type="ECO:0000256" key="12">
    <source>
        <dbReference type="SAM" id="Phobius"/>
    </source>
</evidence>
<dbReference type="PANTHER" id="PTHR48483:SF2">
    <property type="entry name" value="INTERLEUKIN-27 SUBUNIT BETA"/>
    <property type="match status" value="1"/>
</dbReference>
<dbReference type="InterPro" id="IPR003961">
    <property type="entry name" value="FN3_dom"/>
</dbReference>
<accession>A0A6B7RCE2</accession>
<dbReference type="InterPro" id="IPR013783">
    <property type="entry name" value="Ig-like_fold"/>
</dbReference>
<evidence type="ECO:0000256" key="2">
    <source>
        <dbReference type="ARBA" id="ARBA00010890"/>
    </source>
</evidence>
<feature type="chain" id="PRO_5025606412" evidence="13">
    <location>
        <begin position="18"/>
        <end position="642"/>
    </location>
</feature>
<gene>
    <name evidence="15" type="primary">IL6Ra</name>
</gene>
<dbReference type="GO" id="GO:0016020">
    <property type="term" value="C:membrane"/>
    <property type="evidence" value="ECO:0007669"/>
    <property type="project" value="UniProtKB-SubCell"/>
</dbReference>
<dbReference type="InterPro" id="IPR015321">
    <property type="entry name" value="TypeI_recpt_CBD"/>
</dbReference>
<evidence type="ECO:0000256" key="9">
    <source>
        <dbReference type="ARBA" id="ARBA00023180"/>
    </source>
</evidence>
<dbReference type="PROSITE" id="PS01354">
    <property type="entry name" value="HEMATOPO_REC_L_F3"/>
    <property type="match status" value="1"/>
</dbReference>
<keyword evidence="6 12" id="KW-1133">Transmembrane helix</keyword>
<dbReference type="SMART" id="SM00409">
    <property type="entry name" value="IG"/>
    <property type="match status" value="1"/>
</dbReference>
<evidence type="ECO:0000256" key="7">
    <source>
        <dbReference type="ARBA" id="ARBA00023136"/>
    </source>
</evidence>
<sequence>MRFISLFLCSLYYPVFSFHERPCPLTEHPPGMLVVPPGSELVLGCDGWATVDGLEVTVVRADRTDSLRTTTGRTTRQRTAVVKTTSDFVTRAESVAATDRSALTDRHPTFPGANIPGSTLAVPEVSSISPEAEVQAETETQTAQTAQEGYRGSIINSSAVGHLGYAHSTTKLPPSETALWPIRTGGVGGVNAEGGGVEEGEDDYEEGDGGRVTRGLGGREGEEGGKFQWRLNGKELRGGVTSFWKKGASLSLSGVTVQDAGNYSCHHRNKMVSSFRVVVAVPPETPALSCYKRSPGSKIRCDWTAQQPVTGQLKCRLFVSKSLSRSFSQVSCSYSALQRRCWCAVVQEEDELRVLHHAYLCVSNAAGSSASPPIDFIPLDILRPDPPSGLQVFPVRGKSTRLRVTWTYPHTWKERDRYFMLKYRLTYRPQTLAKATEAFTEAHSFMITDAIPGMQYVIQLSTKEEFDGFWSDWSSPVLGRTWTAPVPTAVSSVTTTKCDYFILCGEGSGMAEEEVPRDLESSGVEHESWPLPLWVLGCCVLLSASLLIAYLLRHKDRFVSKFVFLSNRKPRLPDSAPSPPVSQEAHSLLTFNPPHAKQPLPQEAEVKEGSEEEEEEGEAVEREREAFDFNNISYFLVQTDQS</sequence>
<dbReference type="InterPro" id="IPR036179">
    <property type="entry name" value="Ig-like_dom_sf"/>
</dbReference>
<evidence type="ECO:0000256" key="8">
    <source>
        <dbReference type="ARBA" id="ARBA00023170"/>
    </source>
</evidence>
<keyword evidence="5" id="KW-0677">Repeat</keyword>
<keyword evidence="4 13" id="KW-0732">Signal</keyword>
<dbReference type="SMART" id="SM00060">
    <property type="entry name" value="FN3"/>
    <property type="match status" value="1"/>
</dbReference>
<feature type="signal peptide" evidence="13">
    <location>
        <begin position="1"/>
        <end position="17"/>
    </location>
</feature>
<dbReference type="AlphaFoldDB" id="A0A6B7RCE2"/>
<reference evidence="15" key="1">
    <citation type="submission" date="2019-02" db="EMBL/GenBank/DDBJ databases">
        <authorList>
            <person name="Zhu K."/>
            <person name="Lu X."/>
            <person name="Chen J."/>
        </authorList>
    </citation>
    <scope>NUCLEOTIDE SEQUENCE</scope>
</reference>
<dbReference type="PROSITE" id="PS50853">
    <property type="entry name" value="FN3"/>
    <property type="match status" value="1"/>
</dbReference>
<keyword evidence="10" id="KW-0393">Immunoglobulin domain</keyword>
<comment type="similarity">
    <text evidence="2">Belongs to the type I cytokine receptor family. Type 3 subfamily.</text>
</comment>
<evidence type="ECO:0000256" key="13">
    <source>
        <dbReference type="SAM" id="SignalP"/>
    </source>
</evidence>
<name>A0A6B7RCE2_PLEAT</name>
<protein>
    <submittedName>
        <fullName evidence="15">Interleukin-6 receptor alpha</fullName>
    </submittedName>
</protein>
<dbReference type="InterPro" id="IPR053073">
    <property type="entry name" value="IL11/IL27_subunit_beta"/>
</dbReference>
<dbReference type="SUPFAM" id="SSF48726">
    <property type="entry name" value="Immunoglobulin"/>
    <property type="match status" value="1"/>
</dbReference>
<organism evidence="15">
    <name type="scientific">Plecoglossus altivelis</name>
    <name type="common">Ayu sweetfish</name>
    <name type="synonym">Salmo altivelis</name>
    <dbReference type="NCBI Taxonomy" id="61084"/>
    <lineage>
        <taxon>Eukaryota</taxon>
        <taxon>Metazoa</taxon>
        <taxon>Chordata</taxon>
        <taxon>Craniata</taxon>
        <taxon>Vertebrata</taxon>
        <taxon>Euteleostomi</taxon>
        <taxon>Actinopterygii</taxon>
        <taxon>Neopterygii</taxon>
        <taxon>Teleostei</taxon>
        <taxon>Stomiati</taxon>
        <taxon>Osmeriformes</taxon>
        <taxon>Plecoglossus</taxon>
    </lineage>
</organism>
<keyword evidence="8 15" id="KW-0675">Receptor</keyword>
<evidence type="ECO:0000256" key="6">
    <source>
        <dbReference type="ARBA" id="ARBA00022989"/>
    </source>
</evidence>
<keyword evidence="3 12" id="KW-0812">Transmembrane</keyword>
<evidence type="ECO:0000256" key="5">
    <source>
        <dbReference type="ARBA" id="ARBA00022737"/>
    </source>
</evidence>
<feature type="region of interest" description="Disordered" evidence="11">
    <location>
        <begin position="572"/>
        <end position="625"/>
    </location>
</feature>
<dbReference type="Pfam" id="PF00041">
    <property type="entry name" value="fn3"/>
    <property type="match status" value="1"/>
</dbReference>
<dbReference type="PANTHER" id="PTHR48483">
    <property type="entry name" value="INTERLEUKIN-27 SUBUNIT BETA"/>
    <property type="match status" value="1"/>
</dbReference>
<dbReference type="EMBL" id="MK564062">
    <property type="protein sequence ID" value="QGA72062.1"/>
    <property type="molecule type" value="mRNA"/>
</dbReference>
<dbReference type="SUPFAM" id="SSF49265">
    <property type="entry name" value="Fibronectin type III"/>
    <property type="match status" value="2"/>
</dbReference>
<dbReference type="CDD" id="cd00063">
    <property type="entry name" value="FN3"/>
    <property type="match status" value="1"/>
</dbReference>
<evidence type="ECO:0000259" key="14">
    <source>
        <dbReference type="PROSITE" id="PS50853"/>
    </source>
</evidence>
<evidence type="ECO:0000256" key="10">
    <source>
        <dbReference type="ARBA" id="ARBA00023319"/>
    </source>
</evidence>